<evidence type="ECO:0000313" key="3">
    <source>
        <dbReference type="Proteomes" id="UP001597419"/>
    </source>
</evidence>
<dbReference type="RefSeq" id="WP_345393837.1">
    <property type="nucleotide sequence ID" value="NZ_BAABHG010000006.1"/>
</dbReference>
<feature type="transmembrane region" description="Helical" evidence="1">
    <location>
        <begin position="114"/>
        <end position="135"/>
    </location>
</feature>
<keyword evidence="1" id="KW-0472">Membrane</keyword>
<organism evidence="2 3">
    <name type="scientific">Amycolatopsis samaneae</name>
    <dbReference type="NCBI Taxonomy" id="664691"/>
    <lineage>
        <taxon>Bacteria</taxon>
        <taxon>Bacillati</taxon>
        <taxon>Actinomycetota</taxon>
        <taxon>Actinomycetes</taxon>
        <taxon>Pseudonocardiales</taxon>
        <taxon>Pseudonocardiaceae</taxon>
        <taxon>Amycolatopsis</taxon>
    </lineage>
</organism>
<reference evidence="3" key="1">
    <citation type="journal article" date="2019" name="Int. J. Syst. Evol. Microbiol.">
        <title>The Global Catalogue of Microorganisms (GCM) 10K type strain sequencing project: providing services to taxonomists for standard genome sequencing and annotation.</title>
        <authorList>
            <consortium name="The Broad Institute Genomics Platform"/>
            <consortium name="The Broad Institute Genome Sequencing Center for Infectious Disease"/>
            <person name="Wu L."/>
            <person name="Ma J."/>
        </authorList>
    </citation>
    <scope>NUCLEOTIDE SEQUENCE [LARGE SCALE GENOMIC DNA]</scope>
    <source>
        <strain evidence="3">CGMCC 4.7643</strain>
    </source>
</reference>
<evidence type="ECO:0000313" key="2">
    <source>
        <dbReference type="EMBL" id="MFD2460605.1"/>
    </source>
</evidence>
<comment type="caution">
    <text evidence="2">The sequence shown here is derived from an EMBL/GenBank/DDBJ whole genome shotgun (WGS) entry which is preliminary data.</text>
</comment>
<dbReference type="Proteomes" id="UP001597419">
    <property type="component" value="Unassembled WGS sequence"/>
</dbReference>
<name>A0ABW5GIE2_9PSEU</name>
<sequence>MRTARVLLILPGLAALTWGALLFGEYLFPLRADVLGTLGWLVGGPLVHDAVVAPVVGLAGLGLSRLVPSPWRAPMLAGTVISGVLGVLAFPLLWRAYGTPPMPGLHDGRPGVGLALTLAVVWTLVVLTGAVRAVLARHRTDKSHARPA</sequence>
<keyword evidence="1" id="KW-1133">Transmembrane helix</keyword>
<evidence type="ECO:0000256" key="1">
    <source>
        <dbReference type="SAM" id="Phobius"/>
    </source>
</evidence>
<keyword evidence="1" id="KW-0812">Transmembrane</keyword>
<feature type="transmembrane region" description="Helical" evidence="1">
    <location>
        <begin position="75"/>
        <end position="94"/>
    </location>
</feature>
<protein>
    <submittedName>
        <fullName evidence="2">Uncharacterized protein</fullName>
    </submittedName>
</protein>
<keyword evidence="3" id="KW-1185">Reference proteome</keyword>
<accession>A0ABW5GIE2</accession>
<proteinExistence type="predicted"/>
<feature type="transmembrane region" description="Helical" evidence="1">
    <location>
        <begin position="38"/>
        <end position="63"/>
    </location>
</feature>
<dbReference type="EMBL" id="JBHUKU010000009">
    <property type="protein sequence ID" value="MFD2460605.1"/>
    <property type="molecule type" value="Genomic_DNA"/>
</dbReference>
<gene>
    <name evidence="2" type="ORF">ACFSYJ_18505</name>
</gene>